<feature type="region of interest" description="Disordered" evidence="1">
    <location>
        <begin position="558"/>
        <end position="612"/>
    </location>
</feature>
<keyword evidence="2" id="KW-0812">Transmembrane</keyword>
<dbReference type="EMBL" id="SJPS01000002">
    <property type="protein sequence ID" value="TWU28317.1"/>
    <property type="molecule type" value="Genomic_DNA"/>
</dbReference>
<accession>A0A5C6CXQ7</accession>
<keyword evidence="2" id="KW-1133">Transmembrane helix</keyword>
<feature type="transmembrane region" description="Helical" evidence="2">
    <location>
        <begin position="53"/>
        <end position="73"/>
    </location>
</feature>
<feature type="compositionally biased region" description="Acidic residues" evidence="1">
    <location>
        <begin position="603"/>
        <end position="612"/>
    </location>
</feature>
<dbReference type="AlphaFoldDB" id="A0A5C6CXQ7"/>
<evidence type="ECO:0000256" key="1">
    <source>
        <dbReference type="SAM" id="MobiDB-lite"/>
    </source>
</evidence>
<proteinExistence type="predicted"/>
<evidence type="ECO:0000313" key="4">
    <source>
        <dbReference type="Proteomes" id="UP000318437"/>
    </source>
</evidence>
<reference evidence="3 4" key="1">
    <citation type="submission" date="2019-02" db="EMBL/GenBank/DDBJ databases">
        <title>Deep-cultivation of Planctomycetes and their phenomic and genomic characterization uncovers novel biology.</title>
        <authorList>
            <person name="Wiegand S."/>
            <person name="Jogler M."/>
            <person name="Boedeker C."/>
            <person name="Pinto D."/>
            <person name="Vollmers J."/>
            <person name="Rivas-Marin E."/>
            <person name="Kohn T."/>
            <person name="Peeters S.H."/>
            <person name="Heuer A."/>
            <person name="Rast P."/>
            <person name="Oberbeckmann S."/>
            <person name="Bunk B."/>
            <person name="Jeske O."/>
            <person name="Meyerdierks A."/>
            <person name="Storesund J.E."/>
            <person name="Kallscheuer N."/>
            <person name="Luecker S."/>
            <person name="Lage O.M."/>
            <person name="Pohl T."/>
            <person name="Merkel B.J."/>
            <person name="Hornburger P."/>
            <person name="Mueller R.-W."/>
            <person name="Bruemmer F."/>
            <person name="Labrenz M."/>
            <person name="Spormann A.M."/>
            <person name="Op Den Camp H."/>
            <person name="Overmann J."/>
            <person name="Amann R."/>
            <person name="Jetten M.S.M."/>
            <person name="Mascher T."/>
            <person name="Medema M.H."/>
            <person name="Devos D.P."/>
            <person name="Kaster A.-K."/>
            <person name="Ovreas L."/>
            <person name="Rohde M."/>
            <person name="Galperin M.Y."/>
            <person name="Jogler C."/>
        </authorList>
    </citation>
    <scope>NUCLEOTIDE SEQUENCE [LARGE SCALE GENOMIC DNA]</scope>
    <source>
        <strain evidence="3 4">Pla144</strain>
    </source>
</reference>
<organism evidence="3 4">
    <name type="scientific">Bythopirellula polymerisocia</name>
    <dbReference type="NCBI Taxonomy" id="2528003"/>
    <lineage>
        <taxon>Bacteria</taxon>
        <taxon>Pseudomonadati</taxon>
        <taxon>Planctomycetota</taxon>
        <taxon>Planctomycetia</taxon>
        <taxon>Pirellulales</taxon>
        <taxon>Lacipirellulaceae</taxon>
        <taxon>Bythopirellula</taxon>
    </lineage>
</organism>
<evidence type="ECO:0000313" key="3">
    <source>
        <dbReference type="EMBL" id="TWU28317.1"/>
    </source>
</evidence>
<feature type="transmembrane region" description="Helical" evidence="2">
    <location>
        <begin position="236"/>
        <end position="255"/>
    </location>
</feature>
<feature type="transmembrane region" description="Helical" evidence="2">
    <location>
        <begin position="201"/>
        <end position="224"/>
    </location>
</feature>
<dbReference type="Proteomes" id="UP000318437">
    <property type="component" value="Unassembled WGS sequence"/>
</dbReference>
<evidence type="ECO:0000256" key="2">
    <source>
        <dbReference type="SAM" id="Phobius"/>
    </source>
</evidence>
<feature type="transmembrane region" description="Helical" evidence="2">
    <location>
        <begin position="6"/>
        <end position="23"/>
    </location>
</feature>
<feature type="compositionally biased region" description="Acidic residues" evidence="1">
    <location>
        <begin position="558"/>
        <end position="568"/>
    </location>
</feature>
<name>A0A5C6CXQ7_9BACT</name>
<gene>
    <name evidence="3" type="ORF">Pla144_16040</name>
</gene>
<feature type="transmembrane region" description="Helical" evidence="2">
    <location>
        <begin position="93"/>
        <end position="111"/>
    </location>
</feature>
<protein>
    <submittedName>
        <fullName evidence="3">Uncharacterized protein</fullName>
    </submittedName>
</protein>
<feature type="transmembrane region" description="Helical" evidence="2">
    <location>
        <begin position="117"/>
        <end position="138"/>
    </location>
</feature>
<keyword evidence="2" id="KW-0472">Membrane</keyword>
<sequence length="612" mass="67262">MVYALALLLFSSLTCVGLLAIWAATSPHHWFWRTMLFLGVMSLVLLIPAYEPFVAFVLQGMVVATAVQLARWWEIRKHKVERTGARFGIRTNLLAMVPVAVLSAVAVRLPALNFPAWQSVLLIGVCAGVATLTGLWIARGKSVRWWLRLPIGVFIVGVLSLVLMAGDWSIAATHSLWGWPPPVDDGSGYSIGYDDYHQEPAWIAIISLLIGIVALVQSLLIVYFSLINEGQGQTAVVKRGLIVATLLILGSVLLAPPAGTYYELMNPLPIPEADLPNPNGYDDFLAAVNLLPGNMIVNGGNFDTDTATLSQLRAAESEMRPAIERMCKGLSKSILGQVDYTSDDLWLESIQQFRSIARGMSASSKLAGKERDYTEAAAISLDLIQFGIGIGRGRLMIDTLVGNACTGIGCHDLYHTRDKTPVEQCLDIASGLARIENDIEPLEDVVYRDRIWTQHTQGWHAHLMQFLEAVSEESFWSSYAYYNSDRRNRAVLRLLQLEFALRAWKAEHHEWPESLAELVPAIIPAVPIDPFSPDGKPLQYVRIDDGFVLYSVGQNEIDEGGTIPDDDGSGYRDPATGDLRLDIHYAPDPPVNAGSIGDKESVTEEETTPSGE</sequence>
<feature type="transmembrane region" description="Helical" evidence="2">
    <location>
        <begin position="145"/>
        <end position="166"/>
    </location>
</feature>
<comment type="caution">
    <text evidence="3">The sequence shown here is derived from an EMBL/GenBank/DDBJ whole genome shotgun (WGS) entry which is preliminary data.</text>
</comment>
<keyword evidence="4" id="KW-1185">Reference proteome</keyword>